<name>A0AAD6XIB6_9AGAR</name>
<keyword evidence="3" id="KW-1185">Reference proteome</keyword>
<feature type="region of interest" description="Disordered" evidence="1">
    <location>
        <begin position="33"/>
        <end position="77"/>
    </location>
</feature>
<comment type="caution">
    <text evidence="2">The sequence shown here is derived from an EMBL/GenBank/DDBJ whole genome shotgun (WGS) entry which is preliminary data.</text>
</comment>
<feature type="region of interest" description="Disordered" evidence="1">
    <location>
        <begin position="83"/>
        <end position="102"/>
    </location>
</feature>
<reference evidence="2" key="1">
    <citation type="submission" date="2023-03" db="EMBL/GenBank/DDBJ databases">
        <title>Massive genome expansion in bonnet fungi (Mycena s.s.) driven by repeated elements and novel gene families across ecological guilds.</title>
        <authorList>
            <consortium name="Lawrence Berkeley National Laboratory"/>
            <person name="Harder C.B."/>
            <person name="Miyauchi S."/>
            <person name="Viragh M."/>
            <person name="Kuo A."/>
            <person name="Thoen E."/>
            <person name="Andreopoulos B."/>
            <person name="Lu D."/>
            <person name="Skrede I."/>
            <person name="Drula E."/>
            <person name="Henrissat B."/>
            <person name="Morin E."/>
            <person name="Kohler A."/>
            <person name="Barry K."/>
            <person name="LaButti K."/>
            <person name="Morin E."/>
            <person name="Salamov A."/>
            <person name="Lipzen A."/>
            <person name="Mereny Z."/>
            <person name="Hegedus B."/>
            <person name="Baldrian P."/>
            <person name="Stursova M."/>
            <person name="Weitz H."/>
            <person name="Taylor A."/>
            <person name="Grigoriev I.V."/>
            <person name="Nagy L.G."/>
            <person name="Martin F."/>
            <person name="Kauserud H."/>
        </authorList>
    </citation>
    <scope>NUCLEOTIDE SEQUENCE</scope>
    <source>
        <strain evidence="2">CBHHK173m</strain>
    </source>
</reference>
<dbReference type="Proteomes" id="UP001222325">
    <property type="component" value="Unassembled WGS sequence"/>
</dbReference>
<dbReference type="EMBL" id="JARJCN010000079">
    <property type="protein sequence ID" value="KAJ7076626.1"/>
    <property type="molecule type" value="Genomic_DNA"/>
</dbReference>
<evidence type="ECO:0000313" key="2">
    <source>
        <dbReference type="EMBL" id="KAJ7076626.1"/>
    </source>
</evidence>
<organism evidence="2 3">
    <name type="scientific">Mycena belliarum</name>
    <dbReference type="NCBI Taxonomy" id="1033014"/>
    <lineage>
        <taxon>Eukaryota</taxon>
        <taxon>Fungi</taxon>
        <taxon>Dikarya</taxon>
        <taxon>Basidiomycota</taxon>
        <taxon>Agaricomycotina</taxon>
        <taxon>Agaricomycetes</taxon>
        <taxon>Agaricomycetidae</taxon>
        <taxon>Agaricales</taxon>
        <taxon>Marasmiineae</taxon>
        <taxon>Mycenaceae</taxon>
        <taxon>Mycena</taxon>
    </lineage>
</organism>
<protein>
    <submittedName>
        <fullName evidence="2">Uncharacterized protein</fullName>
    </submittedName>
</protein>
<proteinExistence type="predicted"/>
<sequence length="277" mass="28387">MSLHHPTIVAPTPTPPTSRTLTADGAMWRAFLEPGSGVQQPAPRASPYLDERDGEAGLRFPPSLPLPPPLARSASVSSVSSGTFHSLALTPPPTHARPGLLPRASSFHSHAFGTSGSASSIFDGAEDTTHTNTNINNAALRFENVRPPFGTRASSFHSHAFGAARSAPNSIYSQGGTPPVHTPEAGCDAAYGLDVASHSSLVLTQSVDMDAEPALARPPSQASGSDHALLGPAGPVPSTDLVHPAAKPRLAPRSSSAADEGVDPLQPGADVHATVSV</sequence>
<evidence type="ECO:0000313" key="3">
    <source>
        <dbReference type="Proteomes" id="UP001222325"/>
    </source>
</evidence>
<gene>
    <name evidence="2" type="ORF">B0H15DRAFT_1004617</name>
</gene>
<feature type="region of interest" description="Disordered" evidence="1">
    <location>
        <begin position="214"/>
        <end position="277"/>
    </location>
</feature>
<evidence type="ECO:0000256" key="1">
    <source>
        <dbReference type="SAM" id="MobiDB-lite"/>
    </source>
</evidence>
<dbReference type="AlphaFoldDB" id="A0AAD6XIB6"/>
<accession>A0AAD6XIB6</accession>